<dbReference type="RefSeq" id="WP_149306217.1">
    <property type="nucleotide sequence ID" value="NZ_SRSD01000002.1"/>
</dbReference>
<reference evidence="1 2" key="1">
    <citation type="submission" date="2019-04" db="EMBL/GenBank/DDBJ databases">
        <title>Geobacter ruber sp. nov., ferric-reducing bacteria isolated from paddy soil.</title>
        <authorList>
            <person name="Xu Z."/>
            <person name="Masuda Y."/>
            <person name="Itoh H."/>
            <person name="Senoo K."/>
        </authorList>
    </citation>
    <scope>NUCLEOTIDE SEQUENCE [LARGE SCALE GENOMIC DNA]</scope>
    <source>
        <strain evidence="1 2">Red88</strain>
    </source>
</reference>
<comment type="caution">
    <text evidence="1">The sequence shown here is derived from an EMBL/GenBank/DDBJ whole genome shotgun (WGS) entry which is preliminary data.</text>
</comment>
<evidence type="ECO:0000313" key="1">
    <source>
        <dbReference type="EMBL" id="KAA0894059.1"/>
    </source>
</evidence>
<keyword evidence="2" id="KW-1185">Reference proteome</keyword>
<dbReference type="OrthoDB" id="5421973at2"/>
<evidence type="ECO:0000313" key="2">
    <source>
        <dbReference type="Proteomes" id="UP000324298"/>
    </source>
</evidence>
<dbReference type="AlphaFoldDB" id="A0A5A9XPT8"/>
<sequence length="141" mass="15681">MEQSTISAELSRNFHLFWDHFPSPVMLVRKDRTILDRNRAAEAMGCIPGTRCIDSGTKEDHQRCLAAKALQEQSAKRLVTYADNLGLVVDGYWVPLAGEQDLYLHFFIDITPYAADHLFPRGSRNEKSACGTESACSSCGA</sequence>
<name>A0A5A9XPT8_9BACT</name>
<gene>
    <name evidence="1" type="ORF">ET418_03580</name>
</gene>
<dbReference type="Proteomes" id="UP000324298">
    <property type="component" value="Unassembled WGS sequence"/>
</dbReference>
<dbReference type="EMBL" id="SRSD01000002">
    <property type="protein sequence ID" value="KAA0894059.1"/>
    <property type="molecule type" value="Genomic_DNA"/>
</dbReference>
<proteinExistence type="predicted"/>
<organism evidence="1 2">
    <name type="scientific">Oryzomonas rubra</name>
    <dbReference type="NCBI Taxonomy" id="2509454"/>
    <lineage>
        <taxon>Bacteria</taxon>
        <taxon>Pseudomonadati</taxon>
        <taxon>Thermodesulfobacteriota</taxon>
        <taxon>Desulfuromonadia</taxon>
        <taxon>Geobacterales</taxon>
        <taxon>Geobacteraceae</taxon>
        <taxon>Oryzomonas</taxon>
    </lineage>
</organism>
<protein>
    <recommendedName>
        <fullName evidence="3">PAS domain-containing protein</fullName>
    </recommendedName>
</protein>
<accession>A0A5A9XPT8</accession>
<evidence type="ECO:0008006" key="3">
    <source>
        <dbReference type="Google" id="ProtNLM"/>
    </source>
</evidence>